<keyword evidence="2" id="KW-1003">Cell membrane</keyword>
<gene>
    <name evidence="8" type="ORF">SAMN02745199_0007</name>
</gene>
<dbReference type="STRING" id="1123380.SAMN02745199_0007"/>
<evidence type="ECO:0000256" key="5">
    <source>
        <dbReference type="ARBA" id="ARBA00023136"/>
    </source>
</evidence>
<feature type="domain" description="EamA" evidence="7">
    <location>
        <begin position="136"/>
        <end position="267"/>
    </location>
</feature>
<evidence type="ECO:0000313" key="8">
    <source>
        <dbReference type="EMBL" id="SHH14793.1"/>
    </source>
</evidence>
<feature type="transmembrane region" description="Helical" evidence="6">
    <location>
        <begin position="226"/>
        <end position="244"/>
    </location>
</feature>
<evidence type="ECO:0000259" key="7">
    <source>
        <dbReference type="Pfam" id="PF00892"/>
    </source>
</evidence>
<dbReference type="Pfam" id="PF00892">
    <property type="entry name" value="EamA"/>
    <property type="match status" value="2"/>
</dbReference>
<evidence type="ECO:0000313" key="9">
    <source>
        <dbReference type="Proteomes" id="UP000242592"/>
    </source>
</evidence>
<evidence type="ECO:0000256" key="4">
    <source>
        <dbReference type="ARBA" id="ARBA00022989"/>
    </source>
</evidence>
<evidence type="ECO:0000256" key="1">
    <source>
        <dbReference type="ARBA" id="ARBA00004651"/>
    </source>
</evidence>
<dbReference type="AlphaFoldDB" id="A0A1M5QMK7"/>
<feature type="transmembrane region" description="Helical" evidence="6">
    <location>
        <begin position="250"/>
        <end position="268"/>
    </location>
</feature>
<dbReference type="SUPFAM" id="SSF103481">
    <property type="entry name" value="Multidrug resistance efflux transporter EmrE"/>
    <property type="match status" value="2"/>
</dbReference>
<feature type="transmembrane region" description="Helical" evidence="6">
    <location>
        <begin position="60"/>
        <end position="80"/>
    </location>
</feature>
<proteinExistence type="predicted"/>
<accession>A0A1M5QMK7</accession>
<feature type="domain" description="EamA" evidence="7">
    <location>
        <begin position="7"/>
        <end position="128"/>
    </location>
</feature>
<name>A0A1M5QMK7_9BACT</name>
<dbReference type="PANTHER" id="PTHR42920">
    <property type="entry name" value="OS03G0707200 PROTEIN-RELATED"/>
    <property type="match status" value="1"/>
</dbReference>
<dbReference type="Proteomes" id="UP000242592">
    <property type="component" value="Unassembled WGS sequence"/>
</dbReference>
<feature type="transmembrane region" description="Helical" evidence="6">
    <location>
        <begin position="194"/>
        <end position="214"/>
    </location>
</feature>
<feature type="transmembrane region" description="Helical" evidence="6">
    <location>
        <begin position="133"/>
        <end position="155"/>
    </location>
</feature>
<dbReference type="RefSeq" id="WP_073070754.1">
    <property type="nucleotide sequence ID" value="NZ_FQXN01000001.1"/>
</dbReference>
<keyword evidence="3 6" id="KW-0812">Transmembrane</keyword>
<evidence type="ECO:0000256" key="3">
    <source>
        <dbReference type="ARBA" id="ARBA00022692"/>
    </source>
</evidence>
<dbReference type="InterPro" id="IPR051258">
    <property type="entry name" value="Diverse_Substrate_Transporter"/>
</dbReference>
<keyword evidence="9" id="KW-1185">Reference proteome</keyword>
<keyword evidence="5 6" id="KW-0472">Membrane</keyword>
<dbReference type="PANTHER" id="PTHR42920:SF5">
    <property type="entry name" value="EAMA DOMAIN-CONTAINING PROTEIN"/>
    <property type="match status" value="1"/>
</dbReference>
<dbReference type="GO" id="GO:0005886">
    <property type="term" value="C:plasma membrane"/>
    <property type="evidence" value="ECO:0007669"/>
    <property type="project" value="UniProtKB-SubCell"/>
</dbReference>
<feature type="transmembrane region" description="Helical" evidence="6">
    <location>
        <begin position="86"/>
        <end position="104"/>
    </location>
</feature>
<dbReference type="OrthoDB" id="9804865at2"/>
<comment type="subcellular location">
    <subcellularLocation>
        <location evidence="1">Cell membrane</location>
        <topology evidence="1">Multi-pass membrane protein</topology>
    </subcellularLocation>
</comment>
<protein>
    <submittedName>
        <fullName evidence="8">EamA-like transporter family protein</fullName>
    </submittedName>
</protein>
<reference evidence="9" key="1">
    <citation type="submission" date="2016-11" db="EMBL/GenBank/DDBJ databases">
        <authorList>
            <person name="Varghese N."/>
            <person name="Submissions S."/>
        </authorList>
    </citation>
    <scope>NUCLEOTIDE SEQUENCE [LARGE SCALE GENOMIC DNA]</scope>
    <source>
        <strain evidence="9">DSM 15807</strain>
    </source>
</reference>
<feature type="transmembrane region" description="Helical" evidence="6">
    <location>
        <begin position="167"/>
        <end position="188"/>
    </location>
</feature>
<dbReference type="InterPro" id="IPR000620">
    <property type="entry name" value="EamA_dom"/>
</dbReference>
<dbReference type="InterPro" id="IPR037185">
    <property type="entry name" value="EmrE-like"/>
</dbReference>
<organism evidence="8 9">
    <name type="scientific">Thermosipho atlanticus DSM 15807</name>
    <dbReference type="NCBI Taxonomy" id="1123380"/>
    <lineage>
        <taxon>Bacteria</taxon>
        <taxon>Thermotogati</taxon>
        <taxon>Thermotogota</taxon>
        <taxon>Thermotogae</taxon>
        <taxon>Thermotogales</taxon>
        <taxon>Fervidobacteriaceae</taxon>
        <taxon>Thermosipho</taxon>
    </lineage>
</organism>
<dbReference type="EMBL" id="FQXN01000001">
    <property type="protein sequence ID" value="SHH14793.1"/>
    <property type="molecule type" value="Genomic_DNA"/>
</dbReference>
<feature type="transmembrane region" description="Helical" evidence="6">
    <location>
        <begin position="35"/>
        <end position="53"/>
    </location>
</feature>
<evidence type="ECO:0000256" key="6">
    <source>
        <dbReference type="SAM" id="Phobius"/>
    </source>
</evidence>
<feature type="transmembrane region" description="Helical" evidence="6">
    <location>
        <begin position="111"/>
        <end position="127"/>
    </location>
</feature>
<keyword evidence="4 6" id="KW-1133">Transmembrane helix</keyword>
<evidence type="ECO:0000256" key="2">
    <source>
        <dbReference type="ARBA" id="ARBA00022475"/>
    </source>
</evidence>
<sequence>MSKKWIAVSNLLLVTAIWGLTFPIQKLILPSISPFVYNAIRFWIATLLSFLLFGKGNKFGLLLGIVLGFAYAAQTWGLAITTSSKSGFITAFYIVLIPLFSYIIEKEKPTFFQITGFFIAIVGEYFLSGGIDYFNVGDFLTLICAILYALHVVMVTHFSKKMKEEHLLTSQFFVVALLNSFLGIGSSWKISLNIFSVASFTAIFATIYALIAQIRYQKVVGSNTSALIFVGEPVFATIFSIIILSENLTYFQFLGIFLTTFALILAVLPNYKK</sequence>